<dbReference type="AlphaFoldDB" id="A0A5J5HQR8"/>
<accession>A0A5J5HQR8</accession>
<dbReference type="EMBL" id="VYKL01000021">
    <property type="protein sequence ID" value="KAA9022871.1"/>
    <property type="molecule type" value="Genomic_DNA"/>
</dbReference>
<proteinExistence type="predicted"/>
<evidence type="ECO:0000313" key="2">
    <source>
        <dbReference type="Proteomes" id="UP000326671"/>
    </source>
</evidence>
<dbReference type="Proteomes" id="UP000326671">
    <property type="component" value="Unassembled WGS sequence"/>
</dbReference>
<protein>
    <submittedName>
        <fullName evidence="1">Adhesin</fullName>
    </submittedName>
</protein>
<name>A0A5J5HQR8_9BACI</name>
<dbReference type="RefSeq" id="WP_150440663.1">
    <property type="nucleotide sequence ID" value="NZ_VYKL01000021.1"/>
</dbReference>
<sequence length="91" mass="9676">MKITDEAKQLLENFLKEKGAEGIRLTATEGCCGPQFAITLDAPQQSDKIETINGIKVAFDSQVTGTEELTLDKEENQNGAGLVLVGASSCC</sequence>
<keyword evidence="2" id="KW-1185">Reference proteome</keyword>
<dbReference type="OrthoDB" id="2355011at2"/>
<organism evidence="1 2">
    <name type="scientific">Niallia endozanthoxylica</name>
    <dbReference type="NCBI Taxonomy" id="2036016"/>
    <lineage>
        <taxon>Bacteria</taxon>
        <taxon>Bacillati</taxon>
        <taxon>Bacillota</taxon>
        <taxon>Bacilli</taxon>
        <taxon>Bacillales</taxon>
        <taxon>Bacillaceae</taxon>
        <taxon>Niallia</taxon>
    </lineage>
</organism>
<gene>
    <name evidence="1" type="ORF">F4V44_14090</name>
</gene>
<dbReference type="InterPro" id="IPR035903">
    <property type="entry name" value="HesB-like_dom_sf"/>
</dbReference>
<reference evidence="1 2" key="1">
    <citation type="submission" date="2019-09" db="EMBL/GenBank/DDBJ databases">
        <title>Whole genome sequences of isolates from the Mars Exploration Rovers.</title>
        <authorList>
            <person name="Seuylemezian A."/>
            <person name="Vaishampayan P."/>
        </authorList>
    </citation>
    <scope>NUCLEOTIDE SEQUENCE [LARGE SCALE GENOMIC DNA]</scope>
    <source>
        <strain evidence="1 2">MER_TA_151</strain>
    </source>
</reference>
<comment type="caution">
    <text evidence="1">The sequence shown here is derived from an EMBL/GenBank/DDBJ whole genome shotgun (WGS) entry which is preliminary data.</text>
</comment>
<dbReference type="SUPFAM" id="SSF89360">
    <property type="entry name" value="HesB-like domain"/>
    <property type="match status" value="1"/>
</dbReference>
<dbReference type="Gene3D" id="2.60.300.12">
    <property type="entry name" value="HesB-like domain"/>
    <property type="match status" value="1"/>
</dbReference>
<evidence type="ECO:0000313" key="1">
    <source>
        <dbReference type="EMBL" id="KAA9022871.1"/>
    </source>
</evidence>